<protein>
    <recommendedName>
        <fullName evidence="1">DNA (cytosine-5-)-methyltransferase</fullName>
        <ecNumber evidence="1">2.1.1.37</ecNumber>
    </recommendedName>
</protein>
<dbReference type="InterPro" id="IPR001525">
    <property type="entry name" value="C5_MeTfrase"/>
</dbReference>
<dbReference type="Gene3D" id="3.40.50.150">
    <property type="entry name" value="Vaccinia Virus protein VP39"/>
    <property type="match status" value="1"/>
</dbReference>
<dbReference type="PROSITE" id="PS51679">
    <property type="entry name" value="SAM_MT_C5"/>
    <property type="match status" value="1"/>
</dbReference>
<proteinExistence type="predicted"/>
<comment type="caution">
    <text evidence="5">The sequence shown here is derived from an EMBL/GenBank/DDBJ whole genome shotgun (WGS) entry which is preliminary data.</text>
</comment>
<reference evidence="5" key="1">
    <citation type="submission" date="2019-08" db="EMBL/GenBank/DDBJ databases">
        <authorList>
            <person name="Kucharzyk K."/>
            <person name="Murdoch R.W."/>
            <person name="Higgins S."/>
            <person name="Loffler F."/>
        </authorList>
    </citation>
    <scope>NUCLEOTIDE SEQUENCE</scope>
</reference>
<dbReference type="Gene3D" id="3.90.120.10">
    <property type="entry name" value="DNA Methylase, subunit A, domain 2"/>
    <property type="match status" value="1"/>
</dbReference>
<evidence type="ECO:0000256" key="4">
    <source>
        <dbReference type="ARBA" id="ARBA00022691"/>
    </source>
</evidence>
<dbReference type="AlphaFoldDB" id="A0A644WLZ9"/>
<dbReference type="GO" id="GO:0003886">
    <property type="term" value="F:DNA (cytosine-5-)-methyltransferase activity"/>
    <property type="evidence" value="ECO:0007669"/>
    <property type="project" value="UniProtKB-EC"/>
</dbReference>
<accession>A0A644WLZ9</accession>
<dbReference type="EMBL" id="VSSQ01001073">
    <property type="protein sequence ID" value="MPM04810.1"/>
    <property type="molecule type" value="Genomic_DNA"/>
</dbReference>
<dbReference type="InterPro" id="IPR050390">
    <property type="entry name" value="C5-Methyltransferase"/>
</dbReference>
<gene>
    <name evidence="5" type="primary">haeIIIM_3</name>
    <name evidence="5" type="ORF">SDC9_51091</name>
</gene>
<sequence length="377" mass="43430">MTISLFSFFSGAGLLDLGFEDNDLDYNIVFVNEYKESFLNAYIYTRQHHNMQQPLYGYHCRDINDFMNTDNALVLQGYLQEQHDLDNVVGFIGGPPCPDFSVGGKNLGRDGENGILAKSYVDLIIAQQPDFFIFENVRGLVKTAKHREYFDELKHALANAGYTISDTILNSLSFGVPQDRDRVIMIGVLNNNPERIIPIRDDNTLDFPWLQFVEFDADAIKNLPWPTEQPYRENSRRIFRYPVPEVLTVEHWFVNNNVRNHPNGRDTFQVKAGRTKMLQIPEGDTSRKSFKRLHRWRYSPTAAYGNNEVHLHPYKTRRLSVAEAMAIQSLPAWFCLPDDMPLTHKFKVIGNGVPYLMALGIARTVNEFLNQIFDEVN</sequence>
<organism evidence="5">
    <name type="scientific">bioreactor metagenome</name>
    <dbReference type="NCBI Taxonomy" id="1076179"/>
    <lineage>
        <taxon>unclassified sequences</taxon>
        <taxon>metagenomes</taxon>
        <taxon>ecological metagenomes</taxon>
    </lineage>
</organism>
<evidence type="ECO:0000256" key="3">
    <source>
        <dbReference type="ARBA" id="ARBA00022679"/>
    </source>
</evidence>
<evidence type="ECO:0000313" key="5">
    <source>
        <dbReference type="EMBL" id="MPM04810.1"/>
    </source>
</evidence>
<name>A0A644WLZ9_9ZZZZ</name>
<dbReference type="SUPFAM" id="SSF53335">
    <property type="entry name" value="S-adenosyl-L-methionine-dependent methyltransferases"/>
    <property type="match status" value="1"/>
</dbReference>
<dbReference type="NCBIfam" id="TIGR00675">
    <property type="entry name" value="dcm"/>
    <property type="match status" value="1"/>
</dbReference>
<dbReference type="PRINTS" id="PR00105">
    <property type="entry name" value="C5METTRFRASE"/>
</dbReference>
<dbReference type="EC" id="2.1.1.37" evidence="1"/>
<evidence type="ECO:0000256" key="1">
    <source>
        <dbReference type="ARBA" id="ARBA00011975"/>
    </source>
</evidence>
<keyword evidence="2 5" id="KW-0489">Methyltransferase</keyword>
<dbReference type="InterPro" id="IPR029063">
    <property type="entry name" value="SAM-dependent_MTases_sf"/>
</dbReference>
<dbReference type="PANTHER" id="PTHR10629:SF52">
    <property type="entry name" value="DNA (CYTOSINE-5)-METHYLTRANSFERASE 1"/>
    <property type="match status" value="1"/>
</dbReference>
<dbReference type="PANTHER" id="PTHR10629">
    <property type="entry name" value="CYTOSINE-SPECIFIC METHYLTRANSFERASE"/>
    <property type="match status" value="1"/>
</dbReference>
<keyword evidence="4" id="KW-0949">S-adenosyl-L-methionine</keyword>
<keyword evidence="3 5" id="KW-0808">Transferase</keyword>
<evidence type="ECO:0000256" key="2">
    <source>
        <dbReference type="ARBA" id="ARBA00022603"/>
    </source>
</evidence>
<dbReference type="GO" id="GO:0032259">
    <property type="term" value="P:methylation"/>
    <property type="evidence" value="ECO:0007669"/>
    <property type="project" value="UniProtKB-KW"/>
</dbReference>
<dbReference type="Pfam" id="PF00145">
    <property type="entry name" value="DNA_methylase"/>
    <property type="match status" value="1"/>
</dbReference>